<dbReference type="EMBL" id="HACG01027679">
    <property type="protein sequence ID" value="CEK74544.1"/>
    <property type="molecule type" value="Transcribed_RNA"/>
</dbReference>
<accession>A0A0B7A0W8</accession>
<name>A0A0B7A0W8_9EUPU</name>
<protein>
    <submittedName>
        <fullName evidence="1">Uncharacterized protein</fullName>
    </submittedName>
</protein>
<gene>
    <name evidence="1" type="primary">ORF91508</name>
</gene>
<organism evidence="1">
    <name type="scientific">Arion vulgaris</name>
    <dbReference type="NCBI Taxonomy" id="1028688"/>
    <lineage>
        <taxon>Eukaryota</taxon>
        <taxon>Metazoa</taxon>
        <taxon>Spiralia</taxon>
        <taxon>Lophotrochozoa</taxon>
        <taxon>Mollusca</taxon>
        <taxon>Gastropoda</taxon>
        <taxon>Heterobranchia</taxon>
        <taxon>Euthyneura</taxon>
        <taxon>Panpulmonata</taxon>
        <taxon>Eupulmonata</taxon>
        <taxon>Stylommatophora</taxon>
        <taxon>Helicina</taxon>
        <taxon>Arionoidea</taxon>
        <taxon>Arionidae</taxon>
        <taxon>Arion</taxon>
    </lineage>
</organism>
<evidence type="ECO:0000313" key="1">
    <source>
        <dbReference type="EMBL" id="CEK74544.1"/>
    </source>
</evidence>
<reference evidence="1" key="1">
    <citation type="submission" date="2014-12" db="EMBL/GenBank/DDBJ databases">
        <title>Insight into the proteome of Arion vulgaris.</title>
        <authorList>
            <person name="Aradska J."/>
            <person name="Bulat T."/>
            <person name="Smidak R."/>
            <person name="Sarate P."/>
            <person name="Gangsoo J."/>
            <person name="Sialana F."/>
            <person name="Bilban M."/>
            <person name="Lubec G."/>
        </authorList>
    </citation>
    <scope>NUCLEOTIDE SEQUENCE</scope>
    <source>
        <tissue evidence="1">Skin</tissue>
    </source>
</reference>
<sequence length="82" mass="9720">MHLFKERKIMDIINISVTNMVKLQNQRTIWFKKWGLKVDKQGTVVLSNTLRAHRWMMSIEITEPSSSLELKQPCQCILNVQY</sequence>
<dbReference type="AlphaFoldDB" id="A0A0B7A0W8"/>
<proteinExistence type="predicted"/>